<dbReference type="Proteomes" id="UP000228503">
    <property type="component" value="Unassembled WGS sequence"/>
</dbReference>
<reference evidence="8" key="1">
    <citation type="submission" date="2017-09" db="EMBL/GenBank/DDBJ databases">
        <title>Depth-based differentiation of microbial function through sediment-hosted aquifers and enrichment of novel symbionts in the deep terrestrial subsurface.</title>
        <authorList>
            <person name="Probst A.J."/>
            <person name="Ladd B."/>
            <person name="Jarett J.K."/>
            <person name="Geller-Mcgrath D.E."/>
            <person name="Sieber C.M.K."/>
            <person name="Emerson J.B."/>
            <person name="Anantharaman K."/>
            <person name="Thomas B.C."/>
            <person name="Malmstrom R."/>
            <person name="Stieglmeier M."/>
            <person name="Klingl A."/>
            <person name="Woyke T."/>
            <person name="Ryan C.M."/>
            <person name="Banfield J.F."/>
        </authorList>
    </citation>
    <scope>NUCLEOTIDE SEQUENCE [LARGE SCALE GENOMIC DNA]</scope>
</reference>
<evidence type="ECO:0000313" key="8">
    <source>
        <dbReference type="Proteomes" id="UP000228503"/>
    </source>
</evidence>
<feature type="transmembrane region" description="Helical" evidence="5">
    <location>
        <begin position="487"/>
        <end position="506"/>
    </location>
</feature>
<protein>
    <recommendedName>
        <fullName evidence="6">O-antigen ligase-related domain-containing protein</fullName>
    </recommendedName>
</protein>
<dbReference type="Gene3D" id="1.25.40.10">
    <property type="entry name" value="Tetratricopeptide repeat domain"/>
    <property type="match status" value="1"/>
</dbReference>
<dbReference type="Pfam" id="PF04932">
    <property type="entry name" value="Wzy_C"/>
    <property type="match status" value="1"/>
</dbReference>
<comment type="subcellular location">
    <subcellularLocation>
        <location evidence="1">Membrane</location>
        <topology evidence="1">Multi-pass membrane protein</topology>
    </subcellularLocation>
</comment>
<feature type="transmembrane region" description="Helical" evidence="5">
    <location>
        <begin position="47"/>
        <end position="66"/>
    </location>
</feature>
<dbReference type="PANTHER" id="PTHR37422">
    <property type="entry name" value="TEICHURONIC ACID BIOSYNTHESIS PROTEIN TUAE"/>
    <property type="match status" value="1"/>
</dbReference>
<evidence type="ECO:0000256" key="4">
    <source>
        <dbReference type="ARBA" id="ARBA00023136"/>
    </source>
</evidence>
<gene>
    <name evidence="7" type="ORF">COY16_02350</name>
</gene>
<evidence type="ECO:0000256" key="1">
    <source>
        <dbReference type="ARBA" id="ARBA00004141"/>
    </source>
</evidence>
<feature type="transmembrane region" description="Helical" evidence="5">
    <location>
        <begin position="195"/>
        <end position="212"/>
    </location>
</feature>
<dbReference type="SUPFAM" id="SSF48452">
    <property type="entry name" value="TPR-like"/>
    <property type="match status" value="1"/>
</dbReference>
<feature type="transmembrane region" description="Helical" evidence="5">
    <location>
        <begin position="108"/>
        <end position="130"/>
    </location>
</feature>
<evidence type="ECO:0000259" key="6">
    <source>
        <dbReference type="Pfam" id="PF04932"/>
    </source>
</evidence>
<keyword evidence="2 5" id="KW-0812">Transmembrane</keyword>
<name>A0A2M7TZT4_9BACT</name>
<evidence type="ECO:0000256" key="2">
    <source>
        <dbReference type="ARBA" id="ARBA00022692"/>
    </source>
</evidence>
<feature type="transmembrane region" description="Helical" evidence="5">
    <location>
        <begin position="137"/>
        <end position="155"/>
    </location>
</feature>
<dbReference type="InterPro" id="IPR051533">
    <property type="entry name" value="WaaL-like"/>
</dbReference>
<dbReference type="GO" id="GO:0016020">
    <property type="term" value="C:membrane"/>
    <property type="evidence" value="ECO:0007669"/>
    <property type="project" value="UniProtKB-SubCell"/>
</dbReference>
<proteinExistence type="predicted"/>
<accession>A0A2M7TZT4</accession>
<evidence type="ECO:0000256" key="3">
    <source>
        <dbReference type="ARBA" id="ARBA00022989"/>
    </source>
</evidence>
<feature type="transmembrane region" description="Helical" evidence="5">
    <location>
        <begin position="270"/>
        <end position="289"/>
    </location>
</feature>
<feature type="transmembrane region" description="Helical" evidence="5">
    <location>
        <begin position="440"/>
        <end position="467"/>
    </location>
</feature>
<dbReference type="InterPro" id="IPR011990">
    <property type="entry name" value="TPR-like_helical_dom_sf"/>
</dbReference>
<keyword evidence="4 5" id="KW-0472">Membrane</keyword>
<dbReference type="InterPro" id="IPR007016">
    <property type="entry name" value="O-antigen_ligase-rel_domated"/>
</dbReference>
<feature type="transmembrane region" description="Helical" evidence="5">
    <location>
        <begin position="393"/>
        <end position="419"/>
    </location>
</feature>
<feature type="domain" description="O-antigen ligase-related" evidence="6">
    <location>
        <begin position="253"/>
        <end position="406"/>
    </location>
</feature>
<comment type="caution">
    <text evidence="7">The sequence shown here is derived from an EMBL/GenBank/DDBJ whole genome shotgun (WGS) entry which is preliminary data.</text>
</comment>
<dbReference type="EMBL" id="PFOB01000026">
    <property type="protein sequence ID" value="PIZ63340.1"/>
    <property type="molecule type" value="Genomic_DNA"/>
</dbReference>
<dbReference type="PANTHER" id="PTHR37422:SF13">
    <property type="entry name" value="LIPOPOLYSACCHARIDE BIOSYNTHESIS PROTEIN PA4999-RELATED"/>
    <property type="match status" value="1"/>
</dbReference>
<feature type="transmembrane region" description="Helical" evidence="5">
    <location>
        <begin position="296"/>
        <end position="315"/>
    </location>
</feature>
<keyword evidence="3 5" id="KW-1133">Transmembrane helix</keyword>
<evidence type="ECO:0000313" key="7">
    <source>
        <dbReference type="EMBL" id="PIZ63340.1"/>
    </source>
</evidence>
<evidence type="ECO:0000256" key="5">
    <source>
        <dbReference type="SAM" id="Phobius"/>
    </source>
</evidence>
<feature type="transmembrane region" description="Helical" evidence="5">
    <location>
        <begin position="12"/>
        <end position="35"/>
    </location>
</feature>
<sequence length="684" mass="79140">MIQKLQITNYKFQILSTVRFFYYTLFILTPLLMSSQTSEMFEFNKMLYIYLISVGVFGLWSTHYILRRPHLYLPKMALIPLVIFIFAMIASTFQSIDVHTSLFGYYGRWNGGLISVISYIVLFFVFIQVFTKDHVHTLLKISLVTSTVVMLWGFFAKFGLDFSCFVFVRELANTCWTTQFQPSIRMFSTLGQPNWLGSYLAVHFFIALYYFLNSYPLLKDHESTLDKMRHVLSKFHLLKESHPFGRHLFYVVYLIFNFLAIYYTKSRSSLLAVGLMLLVGGIVAGTSRISKNQRSWVRLTAILILFSAVMLLVNAQTFSLYEKQPENLEITDSFEIRKIVWSGAVDLGKKYPLLGTGPETFAYSYFFTKPASHNNTSEWDYIYNKAHNEYLNYFATTGFIGLISYLLVIGATVYILYYYSKRYQSSQALITLLSLGYGTLLVTNFFGFSTSTIQLFFFIIPGMVLVLDQKEQKDVSVQDAFYGSNSIKVISFGIIVLMFFAGAYIYRYHAADRLYKQAKDQTYQDNYQQSVLLLTKALKLKYEQVFEDQLSSSLAHLAFVSSFDTDQNMAPQLIKLSKDANANTLRNSAQNIQYWKTRAKNHYLYFQVTRDAADLERSVESMNHVISLAPTDAQSYYMLGLFYSLLSQETGRDEYKQKAQESILKSLRFRPNFIEAQELLQNSI</sequence>
<organism evidence="7 8">
    <name type="scientific">Candidatus Roizmanbacteria bacterium CG_4_10_14_0_2_um_filter_39_13</name>
    <dbReference type="NCBI Taxonomy" id="1974825"/>
    <lineage>
        <taxon>Bacteria</taxon>
        <taxon>Candidatus Roizmaniibacteriota</taxon>
    </lineage>
</organism>
<feature type="transmembrane region" description="Helical" evidence="5">
    <location>
        <begin position="247"/>
        <end position="264"/>
    </location>
</feature>
<feature type="transmembrane region" description="Helical" evidence="5">
    <location>
        <begin position="78"/>
        <end position="96"/>
    </location>
</feature>
<dbReference type="AlphaFoldDB" id="A0A2M7TZT4"/>